<protein>
    <submittedName>
        <fullName evidence="2">Uncharacterized protein</fullName>
    </submittedName>
</protein>
<feature type="compositionally biased region" description="Basic and acidic residues" evidence="1">
    <location>
        <begin position="88"/>
        <end position="107"/>
    </location>
</feature>
<feature type="region of interest" description="Disordered" evidence="1">
    <location>
        <begin position="66"/>
        <end position="108"/>
    </location>
</feature>
<evidence type="ECO:0000313" key="2">
    <source>
        <dbReference type="EMBL" id="JAD16518.1"/>
    </source>
</evidence>
<organism evidence="2">
    <name type="scientific">Arundo donax</name>
    <name type="common">Giant reed</name>
    <name type="synonym">Donax arundinaceus</name>
    <dbReference type="NCBI Taxonomy" id="35708"/>
    <lineage>
        <taxon>Eukaryota</taxon>
        <taxon>Viridiplantae</taxon>
        <taxon>Streptophyta</taxon>
        <taxon>Embryophyta</taxon>
        <taxon>Tracheophyta</taxon>
        <taxon>Spermatophyta</taxon>
        <taxon>Magnoliopsida</taxon>
        <taxon>Liliopsida</taxon>
        <taxon>Poales</taxon>
        <taxon>Poaceae</taxon>
        <taxon>PACMAD clade</taxon>
        <taxon>Arundinoideae</taxon>
        <taxon>Arundineae</taxon>
        <taxon>Arundo</taxon>
    </lineage>
</organism>
<sequence>MLHTMAVLHVKPIVGRQHGGHFCHEAVQGIWCRFHHHGIQGGFSVAPLPFLHKFLHRVAAAVEPVPQPRSPVQASGRVRAEGGASLDGEERGAEEEHPGEEPRDHSRARAAPAPRCLLLLRLRLWCFAGLHRVVAGCRGRRDVHPHCRPLNNSLALDEAAGGRLAAAHELAKPRLGPG</sequence>
<dbReference type="EMBL" id="GBRH01281377">
    <property type="protein sequence ID" value="JAD16518.1"/>
    <property type="molecule type" value="Transcribed_RNA"/>
</dbReference>
<name>A0A0A8XUT9_ARUDO</name>
<proteinExistence type="predicted"/>
<dbReference type="AlphaFoldDB" id="A0A0A8XUT9"/>
<reference evidence="2" key="2">
    <citation type="journal article" date="2015" name="Data Brief">
        <title>Shoot transcriptome of the giant reed, Arundo donax.</title>
        <authorList>
            <person name="Barrero R.A."/>
            <person name="Guerrero F.D."/>
            <person name="Moolhuijzen P."/>
            <person name="Goolsby J.A."/>
            <person name="Tidwell J."/>
            <person name="Bellgard S.E."/>
            <person name="Bellgard M.I."/>
        </authorList>
    </citation>
    <scope>NUCLEOTIDE SEQUENCE</scope>
    <source>
        <tissue evidence="2">Shoot tissue taken approximately 20 cm above the soil surface</tissue>
    </source>
</reference>
<accession>A0A0A8XUT9</accession>
<reference evidence="2" key="1">
    <citation type="submission" date="2014-09" db="EMBL/GenBank/DDBJ databases">
        <authorList>
            <person name="Magalhaes I.L.F."/>
            <person name="Oliveira U."/>
            <person name="Santos F.R."/>
            <person name="Vidigal T.H.D.A."/>
            <person name="Brescovit A.D."/>
            <person name="Santos A.J."/>
        </authorList>
    </citation>
    <scope>NUCLEOTIDE SEQUENCE</scope>
    <source>
        <tissue evidence="2">Shoot tissue taken approximately 20 cm above the soil surface</tissue>
    </source>
</reference>
<evidence type="ECO:0000256" key="1">
    <source>
        <dbReference type="SAM" id="MobiDB-lite"/>
    </source>
</evidence>